<dbReference type="InterPro" id="IPR007541">
    <property type="entry name" value="Uncharacterised_BSP"/>
</dbReference>
<accession>A0AAE8SYL3</accession>
<dbReference type="PANTHER" id="PTHR33321">
    <property type="match status" value="1"/>
</dbReference>
<dbReference type="AlphaFoldDB" id="A0AAE8SYL3"/>
<feature type="compositionally biased region" description="Low complexity" evidence="1">
    <location>
        <begin position="1"/>
        <end position="30"/>
    </location>
</feature>
<gene>
    <name evidence="2" type="ORF">DNG_08582</name>
</gene>
<sequence length="267" mass="28769">MSPSTTSSSSSGTAINTPTSSTTSSTSTTPAPAPTPSPAPAPTPTPFIRPKLRLEIRDLAHPGATLFLTSITPSTTLRSATSSVLSLLYQTPHNPTPTRSVTLVLRDKPGVAYTTGTELDSDHKEIHLSLGYVAGIKPADRLSDEITGVVVHELVHCFQNDARGTCPGGLIEGVADWVRLNSELAAPPPHWKRDTSKGWDAGYDRTAYFLQYLEDVFGEGSVRRLNAKLGEGKYVEKSFWPELFGKSVAELWEGYCEEVDGEKKALA</sequence>
<comment type="caution">
    <text evidence="2">The sequence shown here is derived from an EMBL/GenBank/DDBJ whole genome shotgun (WGS) entry which is preliminary data.</text>
</comment>
<evidence type="ECO:0000313" key="3">
    <source>
        <dbReference type="Proteomes" id="UP001187682"/>
    </source>
</evidence>
<reference evidence="2" key="1">
    <citation type="submission" date="2018-03" db="EMBL/GenBank/DDBJ databases">
        <authorList>
            <person name="Guldener U."/>
        </authorList>
    </citation>
    <scope>NUCLEOTIDE SEQUENCE</scope>
</reference>
<dbReference type="EMBL" id="ONZQ02000014">
    <property type="protein sequence ID" value="SPO05893.1"/>
    <property type="molecule type" value="Genomic_DNA"/>
</dbReference>
<evidence type="ECO:0000313" key="2">
    <source>
        <dbReference type="EMBL" id="SPO05893.1"/>
    </source>
</evidence>
<keyword evidence="3" id="KW-1185">Reference proteome</keyword>
<dbReference type="PANTHER" id="PTHR33321:SF12">
    <property type="entry name" value="PLANT BASIC SECRETORY PROTEIN (BSP) FAMILY PROTEIN"/>
    <property type="match status" value="1"/>
</dbReference>
<proteinExistence type="predicted"/>
<dbReference type="Proteomes" id="UP001187682">
    <property type="component" value="Unassembled WGS sequence"/>
</dbReference>
<protein>
    <submittedName>
        <fullName evidence="2">Related to pathogenesis-related protein NtPRp27</fullName>
    </submittedName>
</protein>
<dbReference type="Pfam" id="PF04450">
    <property type="entry name" value="BSP"/>
    <property type="match status" value="1"/>
</dbReference>
<evidence type="ECO:0000256" key="1">
    <source>
        <dbReference type="SAM" id="MobiDB-lite"/>
    </source>
</evidence>
<name>A0AAE8SYL3_9PEZI</name>
<feature type="compositionally biased region" description="Pro residues" evidence="1">
    <location>
        <begin position="31"/>
        <end position="47"/>
    </location>
</feature>
<feature type="region of interest" description="Disordered" evidence="1">
    <location>
        <begin position="1"/>
        <end position="47"/>
    </location>
</feature>
<organism evidence="2 3">
    <name type="scientific">Cephalotrichum gorgonifer</name>
    <dbReference type="NCBI Taxonomy" id="2041049"/>
    <lineage>
        <taxon>Eukaryota</taxon>
        <taxon>Fungi</taxon>
        <taxon>Dikarya</taxon>
        <taxon>Ascomycota</taxon>
        <taxon>Pezizomycotina</taxon>
        <taxon>Sordariomycetes</taxon>
        <taxon>Hypocreomycetidae</taxon>
        <taxon>Microascales</taxon>
        <taxon>Microascaceae</taxon>
        <taxon>Cephalotrichum</taxon>
    </lineage>
</organism>